<dbReference type="Pfam" id="PF14523">
    <property type="entry name" value="Syntaxin_2"/>
    <property type="match status" value="1"/>
</dbReference>
<dbReference type="SMR" id="G4ZP17"/>
<sequence>MDQLTARAGRIQHVPAACLSLLTVFRITGSRRRTRRPPPSTSINTFNSAAWRAAGTWLFIVADDEQLPPLPRSYVAATQQVALQHGRVVVGQEGNHHLDVQYPAPMPKRKTKQPQQALRAPSQVLQQHSVDCHGFTPRKSQRREATPTARAPTSCFFHGPPMQAAGKFTTLLDDVVEAGRHSRSCLRRPVALGSPTSSSSFHPTYLPASMGDRYRSAQSPRDSSGGVSDERFGKLVSETSKGISSFNQLTRSIAQKMSLFGTPQDSRANHTQITELTEKGNKLVAKINRRLQELNRGTKGPSGRARRTQINKLSADFKNQVRVFEETCERLVESERQSVEFIRRSSQSFKGGDGRQNRGGAEFTNYSEDQIYAQANVVIYDEDGALRVVSSLLQVVLRSHSICNVDNADLQRREDDIIQINHQLREVNAAFQEIDGLVQDQGEMVVEIVENTDTAKDNVEKALEQVKQAEQRRKCCACSKMKLICIAIFALLIFIAVMGIIFAAK</sequence>
<dbReference type="PROSITE" id="PS50192">
    <property type="entry name" value="T_SNARE"/>
    <property type="match status" value="1"/>
</dbReference>
<dbReference type="SUPFAM" id="SSF47661">
    <property type="entry name" value="t-snare proteins"/>
    <property type="match status" value="1"/>
</dbReference>
<dbReference type="InterPro" id="IPR006011">
    <property type="entry name" value="Syntaxin_N"/>
</dbReference>
<dbReference type="GO" id="GO:0006906">
    <property type="term" value="P:vesicle fusion"/>
    <property type="evidence" value="ECO:0007669"/>
    <property type="project" value="TreeGrafter"/>
</dbReference>
<dbReference type="EMBL" id="JH159155">
    <property type="protein sequence ID" value="EGZ15772.1"/>
    <property type="molecule type" value="Genomic_DNA"/>
</dbReference>
<evidence type="ECO:0000256" key="2">
    <source>
        <dbReference type="SAM" id="MobiDB-lite"/>
    </source>
</evidence>
<evidence type="ECO:0000256" key="3">
    <source>
        <dbReference type="SAM" id="Phobius"/>
    </source>
</evidence>
<dbReference type="Gene3D" id="1.20.5.110">
    <property type="match status" value="1"/>
</dbReference>
<dbReference type="Gene3D" id="1.20.58.70">
    <property type="match status" value="1"/>
</dbReference>
<keyword evidence="3" id="KW-0472">Membrane</keyword>
<dbReference type="GO" id="GO:0048278">
    <property type="term" value="P:vesicle docking"/>
    <property type="evidence" value="ECO:0007669"/>
    <property type="project" value="TreeGrafter"/>
</dbReference>
<dbReference type="SMART" id="SM00397">
    <property type="entry name" value="t_SNARE"/>
    <property type="match status" value="1"/>
</dbReference>
<dbReference type="Proteomes" id="UP000002640">
    <property type="component" value="Unassembled WGS sequence"/>
</dbReference>
<feature type="compositionally biased region" description="Polar residues" evidence="2">
    <location>
        <begin position="216"/>
        <end position="226"/>
    </location>
</feature>
<dbReference type="GeneID" id="20642124"/>
<dbReference type="GO" id="GO:0000149">
    <property type="term" value="F:SNARE binding"/>
    <property type="evidence" value="ECO:0007669"/>
    <property type="project" value="TreeGrafter"/>
</dbReference>
<proteinExistence type="inferred from homology"/>
<dbReference type="InterPro" id="IPR000727">
    <property type="entry name" value="T_SNARE_dom"/>
</dbReference>
<reference evidence="5 6" key="1">
    <citation type="journal article" date="2006" name="Science">
        <title>Phytophthora genome sequences uncover evolutionary origins and mechanisms of pathogenesis.</title>
        <authorList>
            <person name="Tyler B.M."/>
            <person name="Tripathy S."/>
            <person name="Zhang X."/>
            <person name="Dehal P."/>
            <person name="Jiang R.H."/>
            <person name="Aerts A."/>
            <person name="Arredondo F.D."/>
            <person name="Baxter L."/>
            <person name="Bensasson D."/>
            <person name="Beynon J.L."/>
            <person name="Chapman J."/>
            <person name="Damasceno C.M."/>
            <person name="Dorrance A.E."/>
            <person name="Dou D."/>
            <person name="Dickerman A.W."/>
            <person name="Dubchak I.L."/>
            <person name="Garbelotto M."/>
            <person name="Gijzen M."/>
            <person name="Gordon S.G."/>
            <person name="Govers F."/>
            <person name="Grunwald N.J."/>
            <person name="Huang W."/>
            <person name="Ivors K.L."/>
            <person name="Jones R.W."/>
            <person name="Kamoun S."/>
            <person name="Krampis K."/>
            <person name="Lamour K.H."/>
            <person name="Lee M.K."/>
            <person name="McDonald W.H."/>
            <person name="Medina M."/>
            <person name="Meijer H.J."/>
            <person name="Nordberg E.K."/>
            <person name="Maclean D.J."/>
            <person name="Ospina-Giraldo M.D."/>
            <person name="Morris P.F."/>
            <person name="Phuntumart V."/>
            <person name="Putnam N.H."/>
            <person name="Rash S."/>
            <person name="Rose J.K."/>
            <person name="Sakihama Y."/>
            <person name="Salamov A.A."/>
            <person name="Savidor A."/>
            <person name="Scheuring C.F."/>
            <person name="Smith B.M."/>
            <person name="Sobral B.W."/>
            <person name="Terry A."/>
            <person name="Torto-Alalibo T.A."/>
            <person name="Win J."/>
            <person name="Xu Z."/>
            <person name="Zhang H."/>
            <person name="Grigoriev I.V."/>
            <person name="Rokhsar D.S."/>
            <person name="Boore J.L."/>
        </authorList>
    </citation>
    <scope>NUCLEOTIDE SEQUENCE [LARGE SCALE GENOMIC DNA]</scope>
    <source>
        <strain evidence="5 6">P6497</strain>
    </source>
</reference>
<dbReference type="AlphaFoldDB" id="G4ZP17"/>
<dbReference type="RefSeq" id="XP_009529521.1">
    <property type="nucleotide sequence ID" value="XM_009531226.1"/>
</dbReference>
<organism evidence="5 6">
    <name type="scientific">Phytophthora sojae (strain P6497)</name>
    <name type="common">Soybean stem and root rot agent</name>
    <name type="synonym">Phytophthora megasperma f. sp. glycines</name>
    <dbReference type="NCBI Taxonomy" id="1094619"/>
    <lineage>
        <taxon>Eukaryota</taxon>
        <taxon>Sar</taxon>
        <taxon>Stramenopiles</taxon>
        <taxon>Oomycota</taxon>
        <taxon>Peronosporomycetes</taxon>
        <taxon>Peronosporales</taxon>
        <taxon>Peronosporaceae</taxon>
        <taxon>Phytophthora</taxon>
    </lineage>
</organism>
<keyword evidence="3" id="KW-1133">Transmembrane helix</keyword>
<dbReference type="PANTHER" id="PTHR19957:SF38">
    <property type="entry name" value="LD27581P"/>
    <property type="match status" value="1"/>
</dbReference>
<dbReference type="KEGG" id="psoj:PHYSODRAFT_302198"/>
<dbReference type="STRING" id="1094619.G4ZP17"/>
<gene>
    <name evidence="5" type="ORF">PHYSODRAFT_302198</name>
</gene>
<evidence type="ECO:0000256" key="1">
    <source>
        <dbReference type="ARBA" id="ARBA00009063"/>
    </source>
</evidence>
<comment type="similarity">
    <text evidence="1">Belongs to the syntaxin family.</text>
</comment>
<name>G4ZP17_PHYSP</name>
<dbReference type="GO" id="GO:0012505">
    <property type="term" value="C:endomembrane system"/>
    <property type="evidence" value="ECO:0007669"/>
    <property type="project" value="TreeGrafter"/>
</dbReference>
<dbReference type="Pfam" id="PF05739">
    <property type="entry name" value="SNARE"/>
    <property type="match status" value="1"/>
</dbReference>
<keyword evidence="6" id="KW-1185">Reference proteome</keyword>
<feature type="domain" description="T-SNARE coiled-coil homology" evidence="4">
    <location>
        <begin position="407"/>
        <end position="469"/>
    </location>
</feature>
<dbReference type="GO" id="GO:0031201">
    <property type="term" value="C:SNARE complex"/>
    <property type="evidence" value="ECO:0007669"/>
    <property type="project" value="TreeGrafter"/>
</dbReference>
<evidence type="ECO:0000313" key="5">
    <source>
        <dbReference type="EMBL" id="EGZ15772.1"/>
    </source>
</evidence>
<feature type="region of interest" description="Disordered" evidence="2">
    <location>
        <begin position="187"/>
        <end position="230"/>
    </location>
</feature>
<feature type="transmembrane region" description="Helical" evidence="3">
    <location>
        <begin position="481"/>
        <end position="504"/>
    </location>
</feature>
<dbReference type="PANTHER" id="PTHR19957">
    <property type="entry name" value="SYNTAXIN"/>
    <property type="match status" value="1"/>
</dbReference>
<dbReference type="InterPro" id="IPR045242">
    <property type="entry name" value="Syntaxin"/>
</dbReference>
<keyword evidence="3" id="KW-0812">Transmembrane</keyword>
<dbReference type="SMART" id="SM00503">
    <property type="entry name" value="SynN"/>
    <property type="match status" value="1"/>
</dbReference>
<dbReference type="CDD" id="cd15840">
    <property type="entry name" value="SNARE_Qa"/>
    <property type="match status" value="1"/>
</dbReference>
<protein>
    <recommendedName>
        <fullName evidence="4">t-SNARE coiled-coil homology domain-containing protein</fullName>
    </recommendedName>
</protein>
<accession>G4ZP17</accession>
<dbReference type="GO" id="GO:0005484">
    <property type="term" value="F:SNAP receptor activity"/>
    <property type="evidence" value="ECO:0007669"/>
    <property type="project" value="TreeGrafter"/>
</dbReference>
<dbReference type="GO" id="GO:0006886">
    <property type="term" value="P:intracellular protein transport"/>
    <property type="evidence" value="ECO:0007669"/>
    <property type="project" value="TreeGrafter"/>
</dbReference>
<evidence type="ECO:0000313" key="6">
    <source>
        <dbReference type="Proteomes" id="UP000002640"/>
    </source>
</evidence>
<dbReference type="InParanoid" id="G4ZP17"/>
<evidence type="ECO:0000259" key="4">
    <source>
        <dbReference type="PROSITE" id="PS50192"/>
    </source>
</evidence>
<feature type="region of interest" description="Disordered" evidence="2">
    <location>
        <begin position="134"/>
        <end position="158"/>
    </location>
</feature>
<dbReference type="InterPro" id="IPR010989">
    <property type="entry name" value="SNARE"/>
</dbReference>